<comment type="caution">
    <text evidence="1">The sequence shown here is derived from an EMBL/GenBank/DDBJ whole genome shotgun (WGS) entry which is preliminary data.</text>
</comment>
<keyword evidence="2" id="KW-1185">Reference proteome</keyword>
<reference evidence="1 2" key="1">
    <citation type="submission" date="2016-03" db="EMBL/GenBank/DDBJ databases">
        <title>Comparative genomics of the ectomycorrhizal sister species Rhizopogon vinicolor and Rhizopogon vesiculosus (Basidiomycota: Boletales) reveals a divergence of the mating type B locus.</title>
        <authorList>
            <person name="Mujic A.B."/>
            <person name="Kuo A."/>
            <person name="Tritt A."/>
            <person name="Lipzen A."/>
            <person name="Chen C."/>
            <person name="Johnson J."/>
            <person name="Sharma A."/>
            <person name="Barry K."/>
            <person name="Grigoriev I.V."/>
            <person name="Spatafora J.W."/>
        </authorList>
    </citation>
    <scope>NUCLEOTIDE SEQUENCE [LARGE SCALE GENOMIC DNA]</scope>
    <source>
        <strain evidence="1 2">AM-OR11-056</strain>
    </source>
</reference>
<sequence length="29" mass="3375">MSELPTSDEMGDETVFQNWLYAQAPSWLQ</sequence>
<dbReference type="AlphaFoldDB" id="A0A1J8QCY8"/>
<protein>
    <submittedName>
        <fullName evidence="1">Uncharacterized protein</fullName>
    </submittedName>
</protein>
<evidence type="ECO:0000313" key="2">
    <source>
        <dbReference type="Proteomes" id="UP000183567"/>
    </source>
</evidence>
<proteinExistence type="predicted"/>
<dbReference type="EMBL" id="LVVM01005062">
    <property type="protein sequence ID" value="OJA11465.1"/>
    <property type="molecule type" value="Genomic_DNA"/>
</dbReference>
<gene>
    <name evidence="1" type="ORF">AZE42_12659</name>
</gene>
<organism evidence="1 2">
    <name type="scientific">Rhizopogon vesiculosus</name>
    <dbReference type="NCBI Taxonomy" id="180088"/>
    <lineage>
        <taxon>Eukaryota</taxon>
        <taxon>Fungi</taxon>
        <taxon>Dikarya</taxon>
        <taxon>Basidiomycota</taxon>
        <taxon>Agaricomycotina</taxon>
        <taxon>Agaricomycetes</taxon>
        <taxon>Agaricomycetidae</taxon>
        <taxon>Boletales</taxon>
        <taxon>Suillineae</taxon>
        <taxon>Rhizopogonaceae</taxon>
        <taxon>Rhizopogon</taxon>
    </lineage>
</organism>
<dbReference type="Proteomes" id="UP000183567">
    <property type="component" value="Unassembled WGS sequence"/>
</dbReference>
<evidence type="ECO:0000313" key="1">
    <source>
        <dbReference type="EMBL" id="OJA11465.1"/>
    </source>
</evidence>
<accession>A0A1J8QCY8</accession>
<name>A0A1J8QCY8_9AGAM</name>